<dbReference type="GO" id="GO:0016705">
    <property type="term" value="F:oxidoreductase activity, acting on paired donors, with incorporation or reduction of molecular oxygen"/>
    <property type="evidence" value="ECO:0007669"/>
    <property type="project" value="InterPro"/>
</dbReference>
<evidence type="ECO:0000259" key="2">
    <source>
        <dbReference type="Pfam" id="PF00296"/>
    </source>
</evidence>
<keyword evidence="1 3" id="KW-0560">Oxidoreductase</keyword>
<dbReference type="Gene3D" id="3.20.20.30">
    <property type="entry name" value="Luciferase-like domain"/>
    <property type="match status" value="1"/>
</dbReference>
<protein>
    <submittedName>
        <fullName evidence="3">TIGR03885 family FMN-dependent LLM class oxidoreductase</fullName>
        <ecNumber evidence="3">1.-.-.-</ecNumber>
    </submittedName>
</protein>
<organism evidence="3 4">
    <name type="scientific">Nesterenkonia alkaliphila</name>
    <dbReference type="NCBI Taxonomy" id="1463631"/>
    <lineage>
        <taxon>Bacteria</taxon>
        <taxon>Bacillati</taxon>
        <taxon>Actinomycetota</taxon>
        <taxon>Actinomycetes</taxon>
        <taxon>Micrococcales</taxon>
        <taxon>Micrococcaceae</taxon>
        <taxon>Nesterenkonia</taxon>
    </lineage>
</organism>
<evidence type="ECO:0000256" key="1">
    <source>
        <dbReference type="ARBA" id="ARBA00023002"/>
    </source>
</evidence>
<evidence type="ECO:0000313" key="4">
    <source>
        <dbReference type="Proteomes" id="UP000460157"/>
    </source>
</evidence>
<dbReference type="Proteomes" id="UP000460157">
    <property type="component" value="Unassembled WGS sequence"/>
</dbReference>
<comment type="caution">
    <text evidence="3">The sequence shown here is derived from an EMBL/GenBank/DDBJ whole genome shotgun (WGS) entry which is preliminary data.</text>
</comment>
<dbReference type="RefSeq" id="WP_157322296.1">
    <property type="nucleotide sequence ID" value="NZ_BMFX01000001.1"/>
</dbReference>
<dbReference type="OrthoDB" id="180193at2"/>
<reference evidence="3 4" key="1">
    <citation type="submission" date="2019-12" db="EMBL/GenBank/DDBJ databases">
        <title>Nesterenkonia muleiensis sp. nov., a novel actinobacterium isolated from sap of Populus euphratica.</title>
        <authorList>
            <person name="Wang R."/>
        </authorList>
    </citation>
    <scope>NUCLEOTIDE SEQUENCE [LARGE SCALE GENOMIC DNA]</scope>
    <source>
        <strain evidence="3 4">F10</strain>
    </source>
</reference>
<dbReference type="NCBIfam" id="TIGR03557">
    <property type="entry name" value="F420_G6P_family"/>
    <property type="match status" value="1"/>
</dbReference>
<dbReference type="EC" id="1.-.-.-" evidence="3"/>
<sequence>MTIYGFHASQEQISPAQLLRDVQQAEAAGFDAAMSSDHFFPWSQRQGHSGFTFSWLGAALASTSFPIGSVCAPGQRYHPALAAQATATLGQMFPGRYWVALGAGQAMNEHVTGEKWLDQESRRARLEESAELIRRLHRGEWVSNHHGLVTVEDAYLYDRPETDEHPENTVPLYAACVTPESAQRAARWAEGLITLNQPGGAQDQVLEAYREAGGKGTVMLQIHLSWAETDQKAAEIAHDQWRTNVFGPPLDQDLPTPAHFDAAAAEVSFETVTEAVWTSSSLDAHAEWAAQAGEKFEAIYLHHVGQEQAPFLDAFGEHVLPALKGDA</sequence>
<gene>
    <name evidence="3" type="ORF">GNZ21_05930</name>
</gene>
<dbReference type="InterPro" id="IPR023907">
    <property type="entry name" value="Non-F420_Flavin_OxRdtase"/>
</dbReference>
<dbReference type="Pfam" id="PF00296">
    <property type="entry name" value="Bac_luciferase"/>
    <property type="match status" value="1"/>
</dbReference>
<dbReference type="CDD" id="cd01097">
    <property type="entry name" value="Tetrahydromethanopterin_reductase"/>
    <property type="match status" value="1"/>
</dbReference>
<dbReference type="InterPro" id="IPR019945">
    <property type="entry name" value="F420_G6P_DH-rel"/>
</dbReference>
<dbReference type="AlphaFoldDB" id="A0A7K1UIN2"/>
<proteinExistence type="predicted"/>
<dbReference type="PANTHER" id="PTHR43244:SF1">
    <property type="entry name" value="5,10-METHYLENETETRAHYDROMETHANOPTERIN REDUCTASE"/>
    <property type="match status" value="1"/>
</dbReference>
<accession>A0A7K1UIN2</accession>
<evidence type="ECO:0000313" key="3">
    <source>
        <dbReference type="EMBL" id="MVT25901.1"/>
    </source>
</evidence>
<dbReference type="InterPro" id="IPR011251">
    <property type="entry name" value="Luciferase-like_dom"/>
</dbReference>
<keyword evidence="4" id="KW-1185">Reference proteome</keyword>
<dbReference type="NCBIfam" id="TIGR03885">
    <property type="entry name" value="flavin_revert"/>
    <property type="match status" value="1"/>
</dbReference>
<dbReference type="SUPFAM" id="SSF51679">
    <property type="entry name" value="Bacterial luciferase-like"/>
    <property type="match status" value="1"/>
</dbReference>
<dbReference type="EMBL" id="WRPM01000038">
    <property type="protein sequence ID" value="MVT25901.1"/>
    <property type="molecule type" value="Genomic_DNA"/>
</dbReference>
<dbReference type="PANTHER" id="PTHR43244">
    <property type="match status" value="1"/>
</dbReference>
<name>A0A7K1UIN2_9MICC</name>
<dbReference type="InterPro" id="IPR036661">
    <property type="entry name" value="Luciferase-like_sf"/>
</dbReference>
<feature type="domain" description="Luciferase-like" evidence="2">
    <location>
        <begin position="9"/>
        <end position="259"/>
    </location>
</feature>
<dbReference type="InterPro" id="IPR050564">
    <property type="entry name" value="F420-G6PD/mer"/>
</dbReference>